<dbReference type="PANTHER" id="PTHR39339:SF1">
    <property type="entry name" value="CHAD DOMAIN-CONTAINING PROTEIN"/>
    <property type="match status" value="1"/>
</dbReference>
<dbReference type="Proteomes" id="UP000306416">
    <property type="component" value="Unassembled WGS sequence"/>
</dbReference>
<dbReference type="PROSITE" id="PS51708">
    <property type="entry name" value="CHAD"/>
    <property type="match status" value="1"/>
</dbReference>
<protein>
    <submittedName>
        <fullName evidence="2">CHAD domain-containing protein</fullName>
    </submittedName>
</protein>
<dbReference type="PANTHER" id="PTHR39339">
    <property type="entry name" value="SLR1444 PROTEIN"/>
    <property type="match status" value="1"/>
</dbReference>
<keyword evidence="3" id="KW-1185">Reference proteome</keyword>
<dbReference type="InterPro" id="IPR038186">
    <property type="entry name" value="CHAD_dom_sf"/>
</dbReference>
<gene>
    <name evidence="2" type="ORF">E4633_12760</name>
</gene>
<sequence>MTVKSTPISARQLHLARLWLAGLKLLDALQDEFFRLFKKTVQGFDAEDVHDLRVASRRLREGLALFAPILPRGRLRRLSHRVRGLTRLLGELRNADEAALFFTELESQAPMEAAPEARRLREELIAEGGRIRLQLEKDLRRFDAASLRKDFKFGPPNPFKRRQADPFHPFPPFAAAAFAERGAQAEALLPAALEGKDAAAQHRLRIAVKKLRYRLEIVAPLLSDQGEEARRTLKRYQDLLGELHDIDVFAGLVRERVADGAGREELLETIEKRRSDLFASFLKLDAKHPLGPLAARVGAGLTGRGNRQAR</sequence>
<dbReference type="Gene3D" id="1.40.20.10">
    <property type="entry name" value="CHAD domain"/>
    <property type="match status" value="1"/>
</dbReference>
<feature type="domain" description="CHAD" evidence="1">
    <location>
        <begin position="15"/>
        <end position="296"/>
    </location>
</feature>
<proteinExistence type="predicted"/>
<dbReference type="SMART" id="SM00880">
    <property type="entry name" value="CHAD"/>
    <property type="match status" value="1"/>
</dbReference>
<dbReference type="AlphaFoldDB" id="A0A4S1CCW0"/>
<name>A0A4S1CCW0_9BACT</name>
<evidence type="ECO:0000313" key="2">
    <source>
        <dbReference type="EMBL" id="TGU71211.1"/>
    </source>
</evidence>
<evidence type="ECO:0000313" key="3">
    <source>
        <dbReference type="Proteomes" id="UP000306416"/>
    </source>
</evidence>
<reference evidence="2 3" key="1">
    <citation type="submission" date="2019-04" db="EMBL/GenBank/DDBJ databases">
        <title>Geobacter oryzae sp. nov., ferric-reducing bacteria isolated from paddy soil.</title>
        <authorList>
            <person name="Xu Z."/>
            <person name="Masuda Y."/>
            <person name="Itoh H."/>
            <person name="Senoo K."/>
        </authorList>
    </citation>
    <scope>NUCLEOTIDE SEQUENCE [LARGE SCALE GENOMIC DNA]</scope>
    <source>
        <strain evidence="2 3">Red111</strain>
    </source>
</reference>
<dbReference type="EMBL" id="SRSC01000003">
    <property type="protein sequence ID" value="TGU71211.1"/>
    <property type="molecule type" value="Genomic_DNA"/>
</dbReference>
<evidence type="ECO:0000259" key="1">
    <source>
        <dbReference type="PROSITE" id="PS51708"/>
    </source>
</evidence>
<dbReference type="Pfam" id="PF05235">
    <property type="entry name" value="CHAD"/>
    <property type="match status" value="1"/>
</dbReference>
<comment type="caution">
    <text evidence="2">The sequence shown here is derived from an EMBL/GenBank/DDBJ whole genome shotgun (WGS) entry which is preliminary data.</text>
</comment>
<dbReference type="InterPro" id="IPR007899">
    <property type="entry name" value="CHAD_dom"/>
</dbReference>
<organism evidence="2 3">
    <name type="scientific">Geomonas terrae</name>
    <dbReference type="NCBI Taxonomy" id="2562681"/>
    <lineage>
        <taxon>Bacteria</taxon>
        <taxon>Pseudomonadati</taxon>
        <taxon>Thermodesulfobacteriota</taxon>
        <taxon>Desulfuromonadia</taxon>
        <taxon>Geobacterales</taxon>
        <taxon>Geobacteraceae</taxon>
        <taxon>Geomonas</taxon>
    </lineage>
</organism>
<accession>A0A4S1CCW0</accession>
<dbReference type="RefSeq" id="WP_135870649.1">
    <property type="nucleotide sequence ID" value="NZ_SRSC01000003.1"/>
</dbReference>